<name>A0A0C3CD95_HEBCY</name>
<accession>A0A0C3CD95</accession>
<keyword evidence="7" id="KW-1185">Reference proteome</keyword>
<dbReference type="GO" id="GO:0008270">
    <property type="term" value="F:zinc ion binding"/>
    <property type="evidence" value="ECO:0007669"/>
    <property type="project" value="UniProtKB-KW"/>
</dbReference>
<keyword evidence="2 4" id="KW-0863">Zinc-finger</keyword>
<evidence type="ECO:0000256" key="2">
    <source>
        <dbReference type="ARBA" id="ARBA00022771"/>
    </source>
</evidence>
<keyword evidence="1" id="KW-0479">Metal-binding</keyword>
<reference evidence="7" key="2">
    <citation type="submission" date="2015-01" db="EMBL/GenBank/DDBJ databases">
        <title>Evolutionary Origins and Diversification of the Mycorrhizal Mutualists.</title>
        <authorList>
            <consortium name="DOE Joint Genome Institute"/>
            <consortium name="Mycorrhizal Genomics Consortium"/>
            <person name="Kohler A."/>
            <person name="Kuo A."/>
            <person name="Nagy L.G."/>
            <person name="Floudas D."/>
            <person name="Copeland A."/>
            <person name="Barry K.W."/>
            <person name="Cichocki N."/>
            <person name="Veneault-Fourrey C."/>
            <person name="LaButti K."/>
            <person name="Lindquist E.A."/>
            <person name="Lipzen A."/>
            <person name="Lundell T."/>
            <person name="Morin E."/>
            <person name="Murat C."/>
            <person name="Riley R."/>
            <person name="Ohm R."/>
            <person name="Sun H."/>
            <person name="Tunlid A."/>
            <person name="Henrissat B."/>
            <person name="Grigoriev I.V."/>
            <person name="Hibbett D.S."/>
            <person name="Martin F."/>
        </authorList>
    </citation>
    <scope>NUCLEOTIDE SEQUENCE [LARGE SCALE GENOMIC DNA]</scope>
    <source>
        <strain evidence="7">h7</strain>
    </source>
</reference>
<organism evidence="6 7">
    <name type="scientific">Hebeloma cylindrosporum</name>
    <dbReference type="NCBI Taxonomy" id="76867"/>
    <lineage>
        <taxon>Eukaryota</taxon>
        <taxon>Fungi</taxon>
        <taxon>Dikarya</taxon>
        <taxon>Basidiomycota</taxon>
        <taxon>Agaricomycotina</taxon>
        <taxon>Agaricomycetes</taxon>
        <taxon>Agaricomycetidae</taxon>
        <taxon>Agaricales</taxon>
        <taxon>Agaricineae</taxon>
        <taxon>Hymenogastraceae</taxon>
        <taxon>Hebeloma</taxon>
    </lineage>
</organism>
<dbReference type="Gene3D" id="6.10.140.2220">
    <property type="match status" value="1"/>
</dbReference>
<evidence type="ECO:0000256" key="4">
    <source>
        <dbReference type="PROSITE-ProRule" id="PRU00134"/>
    </source>
</evidence>
<dbReference type="AlphaFoldDB" id="A0A0C3CD95"/>
<dbReference type="HOGENOM" id="CLU_497001_0_0_1"/>
<dbReference type="EMBL" id="KN831780">
    <property type="protein sequence ID" value="KIM41576.1"/>
    <property type="molecule type" value="Genomic_DNA"/>
</dbReference>
<evidence type="ECO:0000313" key="6">
    <source>
        <dbReference type="EMBL" id="KIM41576.1"/>
    </source>
</evidence>
<feature type="domain" description="MYND-type" evidence="5">
    <location>
        <begin position="413"/>
        <end position="458"/>
    </location>
</feature>
<dbReference type="PROSITE" id="PS50865">
    <property type="entry name" value="ZF_MYND_2"/>
    <property type="match status" value="1"/>
</dbReference>
<dbReference type="Proteomes" id="UP000053424">
    <property type="component" value="Unassembled WGS sequence"/>
</dbReference>
<evidence type="ECO:0000313" key="7">
    <source>
        <dbReference type="Proteomes" id="UP000053424"/>
    </source>
</evidence>
<dbReference type="STRING" id="686832.A0A0C3CD95"/>
<evidence type="ECO:0000256" key="3">
    <source>
        <dbReference type="ARBA" id="ARBA00022833"/>
    </source>
</evidence>
<dbReference type="InterPro" id="IPR002893">
    <property type="entry name" value="Znf_MYND"/>
</dbReference>
<dbReference type="SUPFAM" id="SSF144232">
    <property type="entry name" value="HIT/MYND zinc finger-like"/>
    <property type="match status" value="1"/>
</dbReference>
<proteinExistence type="predicted"/>
<evidence type="ECO:0000259" key="5">
    <source>
        <dbReference type="PROSITE" id="PS50865"/>
    </source>
</evidence>
<sequence length="548" mass="60624">MTAELVKAFNSLPRKEKTPSGLVPNEWHFDIRYVHLEPTPSHVLVFVQPQSQLIHMERLPVGLPMDAAGIVFFPESGKEAAPEAAKGILHSFVNNMGNNVMGARAPPPFAPWKLTEDRSLAVAVGNELKRLGVRPDGVCNIGVSRPSVNKLADTVFTRVFSRLKETIFPERLVRDVISTPTSIGFENFKLDDPPLNMHDLNGVPDLLMKYVQLWKNCEPPGPESNSSAVLGDIQLGMAMLERKLIEKPEALIKGQADRGSPEAALDYGLRLYFGLTCKRDRTLARSYIIKAITSPDASDELMAIAHGILIEWCIFSARFNLRSRYLFAASHHANASARLGRRATPNPALPASSAVLWFMNTFFEPLSVKHPELYFFFKDAIAAMNERQKQVESGRKKMQAKRMKKPNRYRCAAVGCGVEADSGKMLSKCAGKCDPDKKPSYCSKECQKLDWKNHKPYCLPGAECSVIDDSFGSSAPSSKSGPGSLQVPITTANGSQMTISSSTFDAKTLKEIREHAAEWESGNITHLPSSLNIELERLEIRDPDAEDE</sequence>
<dbReference type="Pfam" id="PF01753">
    <property type="entry name" value="zf-MYND"/>
    <property type="match status" value="1"/>
</dbReference>
<reference evidence="6 7" key="1">
    <citation type="submission" date="2014-04" db="EMBL/GenBank/DDBJ databases">
        <authorList>
            <consortium name="DOE Joint Genome Institute"/>
            <person name="Kuo A."/>
            <person name="Gay G."/>
            <person name="Dore J."/>
            <person name="Kohler A."/>
            <person name="Nagy L.G."/>
            <person name="Floudas D."/>
            <person name="Copeland A."/>
            <person name="Barry K.W."/>
            <person name="Cichocki N."/>
            <person name="Veneault-Fourrey C."/>
            <person name="LaButti K."/>
            <person name="Lindquist E.A."/>
            <person name="Lipzen A."/>
            <person name="Lundell T."/>
            <person name="Morin E."/>
            <person name="Murat C."/>
            <person name="Sun H."/>
            <person name="Tunlid A."/>
            <person name="Henrissat B."/>
            <person name="Grigoriev I.V."/>
            <person name="Hibbett D.S."/>
            <person name="Martin F."/>
            <person name="Nordberg H.P."/>
            <person name="Cantor M.N."/>
            <person name="Hua S.X."/>
        </authorList>
    </citation>
    <scope>NUCLEOTIDE SEQUENCE [LARGE SCALE GENOMIC DNA]</scope>
    <source>
        <strain evidence="7">h7</strain>
    </source>
</reference>
<gene>
    <name evidence="6" type="ORF">M413DRAFT_445548</name>
</gene>
<keyword evidence="3" id="KW-0862">Zinc</keyword>
<protein>
    <recommendedName>
        <fullName evidence="5">MYND-type domain-containing protein</fullName>
    </recommendedName>
</protein>
<evidence type="ECO:0000256" key="1">
    <source>
        <dbReference type="ARBA" id="ARBA00022723"/>
    </source>
</evidence>
<dbReference type="OrthoDB" id="432970at2759"/>